<keyword evidence="10" id="KW-1185">Reference proteome</keyword>
<protein>
    <recommendedName>
        <fullName evidence="1">Trk system potassium uptake protein TrkA</fullName>
    </recommendedName>
</protein>
<keyword evidence="2" id="KW-0813">Transport</keyword>
<dbReference type="InterPro" id="IPR003148">
    <property type="entry name" value="RCK_N"/>
</dbReference>
<organism evidence="9 10">
    <name type="scientific">Porphyromonas miyakawae</name>
    <dbReference type="NCBI Taxonomy" id="3137470"/>
    <lineage>
        <taxon>Bacteria</taxon>
        <taxon>Pseudomonadati</taxon>
        <taxon>Bacteroidota</taxon>
        <taxon>Bacteroidia</taxon>
        <taxon>Bacteroidales</taxon>
        <taxon>Porphyromonadaceae</taxon>
        <taxon>Porphyromonas</taxon>
    </lineage>
</organism>
<proteinExistence type="predicted"/>
<dbReference type="Proteomes" id="UP001628220">
    <property type="component" value="Unassembled WGS sequence"/>
</dbReference>
<dbReference type="InterPro" id="IPR036721">
    <property type="entry name" value="RCK_C_sf"/>
</dbReference>
<comment type="caution">
    <text evidence="9">The sequence shown here is derived from an EMBL/GenBank/DDBJ whole genome shotgun (WGS) entry which is preliminary data.</text>
</comment>
<dbReference type="Gene3D" id="3.40.50.720">
    <property type="entry name" value="NAD(P)-binding Rossmann-like Domain"/>
    <property type="match status" value="2"/>
</dbReference>
<keyword evidence="4" id="KW-0630">Potassium</keyword>
<dbReference type="PROSITE" id="PS51202">
    <property type="entry name" value="RCK_C"/>
    <property type="match status" value="2"/>
</dbReference>
<dbReference type="NCBIfam" id="NF007039">
    <property type="entry name" value="PRK09496.3-2"/>
    <property type="match status" value="1"/>
</dbReference>
<evidence type="ECO:0000256" key="3">
    <source>
        <dbReference type="ARBA" id="ARBA00022538"/>
    </source>
</evidence>
<reference evidence="9 10" key="1">
    <citation type="journal article" date="2025" name="Int. J. Syst. Evol. Microbiol.">
        <title>Desulfovibrio falkowii sp. nov., Porphyromonas miyakawae sp. nov., Mediterraneibacter flintii sp. nov. and Owariibacterium komagatae gen. nov., sp. nov., isolated from human faeces.</title>
        <authorList>
            <person name="Hamaguchi T."/>
            <person name="Ohara M."/>
            <person name="Hisatomi A."/>
            <person name="Sekiguchi K."/>
            <person name="Takeda J.I."/>
            <person name="Ueyama J."/>
            <person name="Ito M."/>
            <person name="Nishiwaki H."/>
            <person name="Ogi T."/>
            <person name="Hirayama M."/>
            <person name="Ohkuma M."/>
            <person name="Sakamoto M."/>
            <person name="Ohno K."/>
        </authorList>
    </citation>
    <scope>NUCLEOTIDE SEQUENCE [LARGE SCALE GENOMIC DNA]</scope>
    <source>
        <strain evidence="9 10">13CB11C</strain>
    </source>
</reference>
<evidence type="ECO:0000256" key="6">
    <source>
        <dbReference type="ARBA" id="ARBA00023065"/>
    </source>
</evidence>
<dbReference type="PANTHER" id="PTHR43833">
    <property type="entry name" value="POTASSIUM CHANNEL PROTEIN 2-RELATED-RELATED"/>
    <property type="match status" value="1"/>
</dbReference>
<dbReference type="NCBIfam" id="NF007038">
    <property type="entry name" value="PRK09496.2-6"/>
    <property type="match status" value="1"/>
</dbReference>
<feature type="domain" description="RCK N-terminal" evidence="7">
    <location>
        <begin position="1"/>
        <end position="122"/>
    </location>
</feature>
<dbReference type="SUPFAM" id="SSF116726">
    <property type="entry name" value="TrkA C-terminal domain-like"/>
    <property type="match status" value="2"/>
</dbReference>
<evidence type="ECO:0000256" key="2">
    <source>
        <dbReference type="ARBA" id="ARBA00022448"/>
    </source>
</evidence>
<dbReference type="PRINTS" id="PR00335">
    <property type="entry name" value="KUPTAKETRKA"/>
</dbReference>
<feature type="domain" description="RCK N-terminal" evidence="7">
    <location>
        <begin position="230"/>
        <end position="347"/>
    </location>
</feature>
<dbReference type="Pfam" id="PF02254">
    <property type="entry name" value="TrkA_N"/>
    <property type="match status" value="2"/>
</dbReference>
<accession>A0ABQ0E039</accession>
<gene>
    <name evidence="9" type="primary">trkA</name>
    <name evidence="9" type="ORF">Tsumi_01670</name>
</gene>
<keyword evidence="3" id="KW-0633">Potassium transport</keyword>
<keyword evidence="6" id="KW-0406">Ion transport</keyword>
<evidence type="ECO:0000256" key="5">
    <source>
        <dbReference type="ARBA" id="ARBA00023027"/>
    </source>
</evidence>
<keyword evidence="5" id="KW-0520">NAD</keyword>
<dbReference type="SUPFAM" id="SSF51735">
    <property type="entry name" value="NAD(P)-binding Rossmann-fold domains"/>
    <property type="match status" value="2"/>
</dbReference>
<dbReference type="EMBL" id="BAAFSF010000001">
    <property type="protein sequence ID" value="GAB1251063.1"/>
    <property type="molecule type" value="Genomic_DNA"/>
</dbReference>
<evidence type="ECO:0000256" key="1">
    <source>
        <dbReference type="ARBA" id="ARBA00017378"/>
    </source>
</evidence>
<dbReference type="InterPro" id="IPR006037">
    <property type="entry name" value="RCK_C"/>
</dbReference>
<feature type="domain" description="RCK C-terminal" evidence="8">
    <location>
        <begin position="142"/>
        <end position="225"/>
    </location>
</feature>
<dbReference type="Gene3D" id="3.30.70.1450">
    <property type="entry name" value="Regulator of K+ conductance, C-terminal domain"/>
    <property type="match status" value="2"/>
</dbReference>
<dbReference type="InterPro" id="IPR036291">
    <property type="entry name" value="NAD(P)-bd_dom_sf"/>
</dbReference>
<dbReference type="InterPro" id="IPR050721">
    <property type="entry name" value="Trk_Ktr_HKT_K-transport"/>
</dbReference>
<dbReference type="Pfam" id="PF02080">
    <property type="entry name" value="TrkA_C"/>
    <property type="match status" value="2"/>
</dbReference>
<evidence type="ECO:0000313" key="9">
    <source>
        <dbReference type="EMBL" id="GAB1251063.1"/>
    </source>
</evidence>
<feature type="domain" description="RCK C-terminal" evidence="8">
    <location>
        <begin position="367"/>
        <end position="448"/>
    </location>
</feature>
<evidence type="ECO:0000259" key="7">
    <source>
        <dbReference type="PROSITE" id="PS51201"/>
    </source>
</evidence>
<evidence type="ECO:0000256" key="4">
    <source>
        <dbReference type="ARBA" id="ARBA00022958"/>
    </source>
</evidence>
<evidence type="ECO:0000259" key="8">
    <source>
        <dbReference type="PROSITE" id="PS51202"/>
    </source>
</evidence>
<dbReference type="PROSITE" id="PS51201">
    <property type="entry name" value="RCK_N"/>
    <property type="match status" value="2"/>
</dbReference>
<evidence type="ECO:0000313" key="10">
    <source>
        <dbReference type="Proteomes" id="UP001628220"/>
    </source>
</evidence>
<dbReference type="RefSeq" id="WP_411914879.1">
    <property type="nucleotide sequence ID" value="NZ_BAAFSF010000001.1"/>
</dbReference>
<name>A0ABQ0E039_9PORP</name>
<dbReference type="InterPro" id="IPR006036">
    <property type="entry name" value="K_uptake_TrkA"/>
</dbReference>
<sequence length="448" mass="49616">MKIIVAGAGEIGQHLALNLANEEHQDITLMDEDAHSLEKIATGQDMLTFAGNPTDAHDLKECGVESTDLFISVMNDEHANILACMLANDFGVNETMARVSNPRYLGPEYARFFHEGGVKSLIYPEELAAEEINTILRNPWARKYIELVNGMIALVGVKVRFGSEIVGKRLVELTVPERKIFHVVAIKRDSETIIPMGETRFEHGDIVFFTALANDIDEVRRICGKQSVTVKKVLMMGASDIALRAIDKASRSIHFVLIEEEKERINQIRNWLPQNVTLFHGDGRNTSLLNEVGISSAQVFVALTENSETNILACLAAKRFGIFKTIAQEENVDYIPLAEKLDIGTIINRKTITAGHIYRLLLGQDTNTVKSLTIADADVAEVIARRGAPIVGKRVRDLTLPEGITLGGMVRNGVPSMINGETVIEPYDLVIVFCHGVMMEQIRKLFEA</sequence>
<dbReference type="PANTHER" id="PTHR43833:SF5">
    <property type="entry name" value="TRK SYSTEM POTASSIUM UPTAKE PROTEIN TRKA"/>
    <property type="match status" value="1"/>
</dbReference>